<evidence type="ECO:0008006" key="17">
    <source>
        <dbReference type="Google" id="ProtNLM"/>
    </source>
</evidence>
<evidence type="ECO:0000256" key="7">
    <source>
        <dbReference type="ARBA" id="ARBA00022723"/>
    </source>
</evidence>
<dbReference type="GO" id="GO:0020037">
    <property type="term" value="F:heme binding"/>
    <property type="evidence" value="ECO:0007669"/>
    <property type="project" value="InterPro"/>
</dbReference>
<keyword evidence="7 13" id="KW-0479">Metal-binding</keyword>
<keyword evidence="11 14" id="KW-0503">Monooxygenase</keyword>
<dbReference type="Proteomes" id="UP001385951">
    <property type="component" value="Unassembled WGS sequence"/>
</dbReference>
<evidence type="ECO:0000256" key="12">
    <source>
        <dbReference type="ARBA" id="ARBA00023136"/>
    </source>
</evidence>
<comment type="caution">
    <text evidence="15">The sequence shown here is derived from an EMBL/GenBank/DDBJ whole genome shotgun (WGS) entry which is preliminary data.</text>
</comment>
<dbReference type="AlphaFoldDB" id="A0AAW0FCH5"/>
<keyword evidence="12" id="KW-0472">Membrane</keyword>
<evidence type="ECO:0000256" key="14">
    <source>
        <dbReference type="RuleBase" id="RU000461"/>
    </source>
</evidence>
<keyword evidence="6" id="KW-0812">Transmembrane</keyword>
<comment type="cofactor">
    <cofactor evidence="1 13">
        <name>heme</name>
        <dbReference type="ChEBI" id="CHEBI:30413"/>
    </cofactor>
</comment>
<evidence type="ECO:0000256" key="4">
    <source>
        <dbReference type="ARBA" id="ARBA00010617"/>
    </source>
</evidence>
<gene>
    <name evidence="15" type="ORF">QCA50_019383</name>
</gene>
<evidence type="ECO:0000256" key="1">
    <source>
        <dbReference type="ARBA" id="ARBA00001971"/>
    </source>
</evidence>
<keyword evidence="8" id="KW-1133">Transmembrane helix</keyword>
<feature type="binding site" description="axial binding residue" evidence="13">
    <location>
        <position position="443"/>
    </location>
    <ligand>
        <name>heme</name>
        <dbReference type="ChEBI" id="CHEBI:30413"/>
    </ligand>
    <ligandPart>
        <name>Fe</name>
        <dbReference type="ChEBI" id="CHEBI:18248"/>
    </ligandPart>
</feature>
<evidence type="ECO:0000256" key="13">
    <source>
        <dbReference type="PIRSR" id="PIRSR602401-1"/>
    </source>
</evidence>
<comment type="similarity">
    <text evidence="4 14">Belongs to the cytochrome P450 family.</text>
</comment>
<proteinExistence type="inferred from homology"/>
<dbReference type="CDD" id="cd11065">
    <property type="entry name" value="CYP64-like"/>
    <property type="match status" value="1"/>
</dbReference>
<dbReference type="Pfam" id="PF00067">
    <property type="entry name" value="p450"/>
    <property type="match status" value="1"/>
</dbReference>
<keyword evidence="9 14" id="KW-0560">Oxidoreductase</keyword>
<dbReference type="InterPro" id="IPR036396">
    <property type="entry name" value="Cyt_P450_sf"/>
</dbReference>
<keyword evidence="10 13" id="KW-0408">Iron</keyword>
<keyword evidence="5 13" id="KW-0349">Heme</keyword>
<evidence type="ECO:0000256" key="5">
    <source>
        <dbReference type="ARBA" id="ARBA00022617"/>
    </source>
</evidence>
<evidence type="ECO:0000313" key="15">
    <source>
        <dbReference type="EMBL" id="KAK7677692.1"/>
    </source>
</evidence>
<dbReference type="PRINTS" id="PR00463">
    <property type="entry name" value="EP450I"/>
</dbReference>
<evidence type="ECO:0000313" key="16">
    <source>
        <dbReference type="Proteomes" id="UP001385951"/>
    </source>
</evidence>
<accession>A0AAW0FCH5</accession>
<dbReference type="InterPro" id="IPR017972">
    <property type="entry name" value="Cyt_P450_CS"/>
</dbReference>
<dbReference type="PANTHER" id="PTHR46300:SF7">
    <property type="entry name" value="P450, PUTATIVE (EUROFUNG)-RELATED"/>
    <property type="match status" value="1"/>
</dbReference>
<dbReference type="GO" id="GO:0004497">
    <property type="term" value="F:monooxygenase activity"/>
    <property type="evidence" value="ECO:0007669"/>
    <property type="project" value="UniProtKB-KW"/>
</dbReference>
<evidence type="ECO:0000256" key="6">
    <source>
        <dbReference type="ARBA" id="ARBA00022692"/>
    </source>
</evidence>
<organism evidence="15 16">
    <name type="scientific">Cerrena zonata</name>
    <dbReference type="NCBI Taxonomy" id="2478898"/>
    <lineage>
        <taxon>Eukaryota</taxon>
        <taxon>Fungi</taxon>
        <taxon>Dikarya</taxon>
        <taxon>Basidiomycota</taxon>
        <taxon>Agaricomycotina</taxon>
        <taxon>Agaricomycetes</taxon>
        <taxon>Polyporales</taxon>
        <taxon>Cerrenaceae</taxon>
        <taxon>Cerrena</taxon>
    </lineage>
</organism>
<sequence length="514" mass="58657">MQFVILSIILLITFLFLRWLKRLTATSTALPPGPNGYPIIGNLLDMPSVTPWKTFTDWSKVYGDVVYLNLASQPTVILNSAKSAFDLLEKRSDIYSDRPTSTVVEMIFWDWNIGLMPYSPKWRNHRREFHQYFNQREVPKFQPIQLRESRAFLRRALNSNNDNDLGQHVRHIFTAIILKIAYDMDITDIHDEYVRLAEEAVLGLSVVMLPGAHWVEYFPFLKHLPEWFPGFLVKRTTNYYRPIVETMRNKPFDKIQQDIHDGKATPSLTTSLIERMQRRSGSSVLSPTDEELARNVSGISYAAAADTTTSAAQSFMIAMSLYPDIQRKAQEELHRVVGPDRLPDFDDHDDLVYIQAIALEAMRWMVVLPLGVYHRVMSDDIYNGFLIPKGSTVIANAWAMLHDPVDYPEPTVFKPERYIKDGKLDPSVRNPLTLAFGFGRRICPGRYLATGSLFMTIASVLHTFTIQPTVNEDGKVFDPFSSVVSGIVSSPDYVPCIMTPRSDKARQLIQESSI</sequence>
<evidence type="ECO:0000256" key="9">
    <source>
        <dbReference type="ARBA" id="ARBA00023002"/>
    </source>
</evidence>
<dbReference type="GO" id="GO:0005506">
    <property type="term" value="F:iron ion binding"/>
    <property type="evidence" value="ECO:0007669"/>
    <property type="project" value="InterPro"/>
</dbReference>
<evidence type="ECO:0000256" key="3">
    <source>
        <dbReference type="ARBA" id="ARBA00005179"/>
    </source>
</evidence>
<evidence type="ECO:0000256" key="11">
    <source>
        <dbReference type="ARBA" id="ARBA00023033"/>
    </source>
</evidence>
<comment type="subcellular location">
    <subcellularLocation>
        <location evidence="2">Membrane</location>
        <topology evidence="2">Single-pass membrane protein</topology>
    </subcellularLocation>
</comment>
<evidence type="ECO:0000256" key="2">
    <source>
        <dbReference type="ARBA" id="ARBA00004167"/>
    </source>
</evidence>
<dbReference type="EMBL" id="JASBNA010000084">
    <property type="protein sequence ID" value="KAK7677692.1"/>
    <property type="molecule type" value="Genomic_DNA"/>
</dbReference>
<evidence type="ECO:0000256" key="8">
    <source>
        <dbReference type="ARBA" id="ARBA00022989"/>
    </source>
</evidence>
<dbReference type="InterPro" id="IPR001128">
    <property type="entry name" value="Cyt_P450"/>
</dbReference>
<keyword evidence="16" id="KW-1185">Reference proteome</keyword>
<reference evidence="15 16" key="1">
    <citation type="submission" date="2022-09" db="EMBL/GenBank/DDBJ databases">
        <authorList>
            <person name="Palmer J.M."/>
        </authorList>
    </citation>
    <scope>NUCLEOTIDE SEQUENCE [LARGE SCALE GENOMIC DNA]</scope>
    <source>
        <strain evidence="15 16">DSM 7382</strain>
    </source>
</reference>
<dbReference type="GO" id="GO:0016705">
    <property type="term" value="F:oxidoreductase activity, acting on paired donors, with incorporation or reduction of molecular oxygen"/>
    <property type="evidence" value="ECO:0007669"/>
    <property type="project" value="InterPro"/>
</dbReference>
<dbReference type="InterPro" id="IPR050364">
    <property type="entry name" value="Cytochrome_P450_fung"/>
</dbReference>
<dbReference type="PANTHER" id="PTHR46300">
    <property type="entry name" value="P450, PUTATIVE (EUROFUNG)-RELATED-RELATED"/>
    <property type="match status" value="1"/>
</dbReference>
<dbReference type="SUPFAM" id="SSF48264">
    <property type="entry name" value="Cytochrome P450"/>
    <property type="match status" value="1"/>
</dbReference>
<name>A0AAW0FCH5_9APHY</name>
<dbReference type="Gene3D" id="1.10.630.10">
    <property type="entry name" value="Cytochrome P450"/>
    <property type="match status" value="1"/>
</dbReference>
<dbReference type="PROSITE" id="PS00086">
    <property type="entry name" value="CYTOCHROME_P450"/>
    <property type="match status" value="1"/>
</dbReference>
<evidence type="ECO:0000256" key="10">
    <source>
        <dbReference type="ARBA" id="ARBA00023004"/>
    </source>
</evidence>
<dbReference type="PRINTS" id="PR00385">
    <property type="entry name" value="P450"/>
</dbReference>
<protein>
    <recommendedName>
        <fullName evidence="17">Cytochrome P450</fullName>
    </recommendedName>
</protein>
<dbReference type="InterPro" id="IPR002401">
    <property type="entry name" value="Cyt_P450_E_grp-I"/>
</dbReference>
<comment type="pathway">
    <text evidence="3">Secondary metabolite biosynthesis.</text>
</comment>
<dbReference type="GO" id="GO:0016020">
    <property type="term" value="C:membrane"/>
    <property type="evidence" value="ECO:0007669"/>
    <property type="project" value="UniProtKB-SubCell"/>
</dbReference>